<dbReference type="Proteomes" id="UP000762676">
    <property type="component" value="Unassembled WGS sequence"/>
</dbReference>
<evidence type="ECO:0000313" key="2">
    <source>
        <dbReference type="Proteomes" id="UP000762676"/>
    </source>
</evidence>
<accession>A0AAV4HYE5</accession>
<protein>
    <submittedName>
        <fullName evidence="1">Uncharacterized protein</fullName>
    </submittedName>
</protein>
<dbReference type="EMBL" id="BMAT01002245">
    <property type="protein sequence ID" value="GFS02720.1"/>
    <property type="molecule type" value="Genomic_DNA"/>
</dbReference>
<dbReference type="AlphaFoldDB" id="A0AAV4HYE5"/>
<comment type="caution">
    <text evidence="1">The sequence shown here is derived from an EMBL/GenBank/DDBJ whole genome shotgun (WGS) entry which is preliminary data.</text>
</comment>
<evidence type="ECO:0000313" key="1">
    <source>
        <dbReference type="EMBL" id="GFS02720.1"/>
    </source>
</evidence>
<keyword evidence="2" id="KW-1185">Reference proteome</keyword>
<gene>
    <name evidence="1" type="ORF">ElyMa_001130600</name>
</gene>
<reference evidence="1 2" key="1">
    <citation type="journal article" date="2021" name="Elife">
        <title>Chloroplast acquisition without the gene transfer in kleptoplastic sea slugs, Plakobranchus ocellatus.</title>
        <authorList>
            <person name="Maeda T."/>
            <person name="Takahashi S."/>
            <person name="Yoshida T."/>
            <person name="Shimamura S."/>
            <person name="Takaki Y."/>
            <person name="Nagai Y."/>
            <person name="Toyoda A."/>
            <person name="Suzuki Y."/>
            <person name="Arimoto A."/>
            <person name="Ishii H."/>
            <person name="Satoh N."/>
            <person name="Nishiyama T."/>
            <person name="Hasebe M."/>
            <person name="Maruyama T."/>
            <person name="Minagawa J."/>
            <person name="Obokata J."/>
            <person name="Shigenobu S."/>
        </authorList>
    </citation>
    <scope>NUCLEOTIDE SEQUENCE [LARGE SCALE GENOMIC DNA]</scope>
</reference>
<sequence length="77" mass="8782">MYEGMKKASGPRVIKVAPLKSVSGEIIKDCSKQMERRVEHYQELFSRENIGDKAIEYTTPLPTMEDLDAPPTIDELR</sequence>
<name>A0AAV4HYE5_9GAST</name>
<proteinExistence type="predicted"/>
<organism evidence="1 2">
    <name type="scientific">Elysia marginata</name>
    <dbReference type="NCBI Taxonomy" id="1093978"/>
    <lineage>
        <taxon>Eukaryota</taxon>
        <taxon>Metazoa</taxon>
        <taxon>Spiralia</taxon>
        <taxon>Lophotrochozoa</taxon>
        <taxon>Mollusca</taxon>
        <taxon>Gastropoda</taxon>
        <taxon>Heterobranchia</taxon>
        <taxon>Euthyneura</taxon>
        <taxon>Panpulmonata</taxon>
        <taxon>Sacoglossa</taxon>
        <taxon>Placobranchoidea</taxon>
        <taxon>Plakobranchidae</taxon>
        <taxon>Elysia</taxon>
    </lineage>
</organism>